<evidence type="ECO:0000313" key="4">
    <source>
        <dbReference type="EMBL" id="HCD1256631.1"/>
    </source>
</evidence>
<evidence type="ECO:0000256" key="2">
    <source>
        <dbReference type="ARBA" id="ARBA00022801"/>
    </source>
</evidence>
<organism evidence="4 5">
    <name type="scientific">Citrobacter amalonaticus</name>
    <dbReference type="NCBI Taxonomy" id="35703"/>
    <lineage>
        <taxon>Bacteria</taxon>
        <taxon>Pseudomonadati</taxon>
        <taxon>Pseudomonadota</taxon>
        <taxon>Gammaproteobacteria</taxon>
        <taxon>Enterobacterales</taxon>
        <taxon>Enterobacteriaceae</taxon>
        <taxon>Citrobacter</taxon>
    </lineage>
</organism>
<evidence type="ECO:0000259" key="3">
    <source>
        <dbReference type="Pfam" id="PF07859"/>
    </source>
</evidence>
<reference evidence="4" key="1">
    <citation type="journal article" date="2018" name="Genome Biol.">
        <title>SKESA: strategic k-mer extension for scrupulous assemblies.</title>
        <authorList>
            <person name="Souvorov A."/>
            <person name="Agarwala R."/>
            <person name="Lipman D.J."/>
        </authorList>
    </citation>
    <scope>NUCLEOTIDE SEQUENCE</scope>
    <source>
        <strain evidence="4">CAV1698</strain>
    </source>
</reference>
<keyword evidence="2 4" id="KW-0378">Hydrolase</keyword>
<accession>A0A9C7QLJ7</accession>
<dbReference type="Proteomes" id="UP000862426">
    <property type="component" value="Unassembled WGS sequence"/>
</dbReference>
<evidence type="ECO:0000256" key="1">
    <source>
        <dbReference type="ARBA" id="ARBA00010515"/>
    </source>
</evidence>
<dbReference type="InterPro" id="IPR050300">
    <property type="entry name" value="GDXG_lipolytic_enzyme"/>
</dbReference>
<dbReference type="Pfam" id="PF07859">
    <property type="entry name" value="Abhydrolase_3"/>
    <property type="match status" value="1"/>
</dbReference>
<feature type="domain" description="Alpha/beta hydrolase fold-3" evidence="3">
    <location>
        <begin position="75"/>
        <end position="276"/>
    </location>
</feature>
<dbReference type="SUPFAM" id="SSF53474">
    <property type="entry name" value="alpha/beta-Hydrolases"/>
    <property type="match status" value="1"/>
</dbReference>
<comment type="caution">
    <text evidence="4">The sequence shown here is derived from an EMBL/GenBank/DDBJ whole genome shotgun (WGS) entry which is preliminary data.</text>
</comment>
<dbReference type="AlphaFoldDB" id="A0A9C7QLJ7"/>
<evidence type="ECO:0000313" key="5">
    <source>
        <dbReference type="Proteomes" id="UP000862426"/>
    </source>
</evidence>
<protein>
    <submittedName>
        <fullName evidence="4">Alpha/beta hydrolase</fullName>
    </submittedName>
</protein>
<dbReference type="InterPro" id="IPR013094">
    <property type="entry name" value="AB_hydrolase_3"/>
</dbReference>
<dbReference type="EMBL" id="DACYAJ020000021">
    <property type="protein sequence ID" value="HCD1256631.1"/>
    <property type="molecule type" value="Genomic_DNA"/>
</dbReference>
<comment type="similarity">
    <text evidence="1">Belongs to the 'GDXG' lipolytic enzyme family.</text>
</comment>
<dbReference type="InterPro" id="IPR029058">
    <property type="entry name" value="AB_hydrolase_fold"/>
</dbReference>
<sequence>MLSNEALCKREELIRNYASNIDFVLNTPLHEQRRIWEEGAMNAPLPENISTEIIDEEGISAEWVRHSQAESRKVILYLHGGGNSQGSSITHRKLVAHIVHCAKVNALTLNYSLAPENPFPAGLMDAKYAWQWLLAQGYRPDEIIPGGDSSGGGLVLSLLLLLKSENSPLPRAGFLLSPMLDYTLSGASISSCAAKDPVICIEDLRQTVAYYCSEAEIANPLVSPLYGDLTGLPSLLIQTGSEELLLDDSVRLAKQATEVGVNVQIEVWNGLWHVFQSSAGKIPEANSAIRRIASFIHS</sequence>
<dbReference type="Gene3D" id="3.40.50.1820">
    <property type="entry name" value="alpha/beta hydrolase"/>
    <property type="match status" value="1"/>
</dbReference>
<reference evidence="4" key="2">
    <citation type="submission" date="2022-05" db="EMBL/GenBank/DDBJ databases">
        <authorList>
            <consortium name="NCBI Pathogen Detection Project"/>
        </authorList>
    </citation>
    <scope>NUCLEOTIDE SEQUENCE</scope>
    <source>
        <strain evidence="4">CAV1698</strain>
    </source>
</reference>
<dbReference type="PANTHER" id="PTHR48081:SF30">
    <property type="entry name" value="ACETYL-HYDROLASE LIPR-RELATED"/>
    <property type="match status" value="1"/>
</dbReference>
<gene>
    <name evidence="4" type="ORF">JD854_RS16460</name>
</gene>
<dbReference type="PANTHER" id="PTHR48081">
    <property type="entry name" value="AB HYDROLASE SUPERFAMILY PROTEIN C4A8.06C"/>
    <property type="match status" value="1"/>
</dbReference>
<proteinExistence type="inferred from homology"/>
<name>A0A9C7QLJ7_CITAM</name>
<dbReference type="GO" id="GO:0004806">
    <property type="term" value="F:triacylglycerol lipase activity"/>
    <property type="evidence" value="ECO:0007669"/>
    <property type="project" value="TreeGrafter"/>
</dbReference>